<evidence type="ECO:0000259" key="3">
    <source>
        <dbReference type="PROSITE" id="PS50048"/>
    </source>
</evidence>
<dbReference type="Pfam" id="PF00172">
    <property type="entry name" value="Zn_clus"/>
    <property type="match status" value="1"/>
</dbReference>
<dbReference type="Gene3D" id="4.10.240.10">
    <property type="entry name" value="Zn(2)-C6 fungal-type DNA-binding domain"/>
    <property type="match status" value="1"/>
</dbReference>
<gene>
    <name evidence="4" type="ORF">TOPH_04280</name>
</gene>
<keyword evidence="5" id="KW-1185">Reference proteome</keyword>
<keyword evidence="1" id="KW-0539">Nucleus</keyword>
<evidence type="ECO:0000256" key="1">
    <source>
        <dbReference type="ARBA" id="ARBA00023242"/>
    </source>
</evidence>
<dbReference type="PANTHER" id="PTHR47785">
    <property type="entry name" value="ZN(II)2CYS6 TRANSCRIPTION FACTOR (EUROFUNG)-RELATED-RELATED"/>
    <property type="match status" value="1"/>
</dbReference>
<dbReference type="EMBL" id="LFRF01000010">
    <property type="protein sequence ID" value="KND91105.1"/>
    <property type="molecule type" value="Genomic_DNA"/>
</dbReference>
<protein>
    <recommendedName>
        <fullName evidence="3">Zn(2)-C6 fungal-type domain-containing protein</fullName>
    </recommendedName>
</protein>
<feature type="region of interest" description="Disordered" evidence="2">
    <location>
        <begin position="149"/>
        <end position="175"/>
    </location>
</feature>
<dbReference type="InterPro" id="IPR053181">
    <property type="entry name" value="EcdB-like_regulator"/>
</dbReference>
<dbReference type="PANTHER" id="PTHR47785:SF5">
    <property type="entry name" value="ZN(II)2CYS6 TRANSCRIPTION FACTOR (EUROFUNG)"/>
    <property type="match status" value="1"/>
</dbReference>
<dbReference type="InterPro" id="IPR036864">
    <property type="entry name" value="Zn2-C6_fun-type_DNA-bd_sf"/>
</dbReference>
<reference evidence="4 5" key="1">
    <citation type="journal article" date="2015" name="BMC Genomics">
        <title>The genome of the truffle-parasite Tolypocladium ophioglossoides and the evolution of antifungal peptaibiotics.</title>
        <authorList>
            <person name="Quandt C.A."/>
            <person name="Bushley K.E."/>
            <person name="Spatafora J.W."/>
        </authorList>
    </citation>
    <scope>NUCLEOTIDE SEQUENCE [LARGE SCALE GENOMIC DNA]</scope>
    <source>
        <strain evidence="4 5">CBS 100239</strain>
    </source>
</reference>
<dbReference type="SMART" id="SM00066">
    <property type="entry name" value="GAL4"/>
    <property type="match status" value="1"/>
</dbReference>
<dbReference type="STRING" id="1163406.A0A0L0NBI5"/>
<accession>A0A0L0NBI5</accession>
<dbReference type="GO" id="GO:0008270">
    <property type="term" value="F:zinc ion binding"/>
    <property type="evidence" value="ECO:0007669"/>
    <property type="project" value="InterPro"/>
</dbReference>
<evidence type="ECO:0000313" key="4">
    <source>
        <dbReference type="EMBL" id="KND91105.1"/>
    </source>
</evidence>
<feature type="domain" description="Zn(2)-C6 fungal-type" evidence="3">
    <location>
        <begin position="91"/>
        <end position="121"/>
    </location>
</feature>
<evidence type="ECO:0000313" key="5">
    <source>
        <dbReference type="Proteomes" id="UP000036947"/>
    </source>
</evidence>
<dbReference type="PROSITE" id="PS50048">
    <property type="entry name" value="ZN2_CY6_FUNGAL_2"/>
    <property type="match status" value="1"/>
</dbReference>
<comment type="caution">
    <text evidence="4">The sequence shown here is derived from an EMBL/GenBank/DDBJ whole genome shotgun (WGS) entry which is preliminary data.</text>
</comment>
<dbReference type="OrthoDB" id="4356994at2759"/>
<dbReference type="SUPFAM" id="SSF57701">
    <property type="entry name" value="Zn2/Cys6 DNA-binding domain"/>
    <property type="match status" value="1"/>
</dbReference>
<evidence type="ECO:0000256" key="2">
    <source>
        <dbReference type="SAM" id="MobiDB-lite"/>
    </source>
</evidence>
<feature type="compositionally biased region" description="Low complexity" evidence="2">
    <location>
        <begin position="201"/>
        <end position="212"/>
    </location>
</feature>
<feature type="compositionally biased region" description="Pro residues" evidence="2">
    <location>
        <begin position="151"/>
        <end position="165"/>
    </location>
</feature>
<dbReference type="GO" id="GO:0000981">
    <property type="term" value="F:DNA-binding transcription factor activity, RNA polymerase II-specific"/>
    <property type="evidence" value="ECO:0007669"/>
    <property type="project" value="InterPro"/>
</dbReference>
<dbReference type="Proteomes" id="UP000036947">
    <property type="component" value="Unassembled WGS sequence"/>
</dbReference>
<organism evidence="4 5">
    <name type="scientific">Tolypocladium ophioglossoides (strain CBS 100239)</name>
    <name type="common">Snaketongue truffleclub</name>
    <name type="synonym">Elaphocordyceps ophioglossoides</name>
    <dbReference type="NCBI Taxonomy" id="1163406"/>
    <lineage>
        <taxon>Eukaryota</taxon>
        <taxon>Fungi</taxon>
        <taxon>Dikarya</taxon>
        <taxon>Ascomycota</taxon>
        <taxon>Pezizomycotina</taxon>
        <taxon>Sordariomycetes</taxon>
        <taxon>Hypocreomycetidae</taxon>
        <taxon>Hypocreales</taxon>
        <taxon>Ophiocordycipitaceae</taxon>
        <taxon>Tolypocladium</taxon>
    </lineage>
</organism>
<dbReference type="CDD" id="cd00067">
    <property type="entry name" value="GAL4"/>
    <property type="match status" value="1"/>
</dbReference>
<sequence>MAPPPPQHLHTGREPHRPAQAGHRRRDGPSAASPGPAPSPAPSASPTAEAGVVSDRHASPAHDASTGAARARKRPAARGTAFYPRQRNLRACQVCRSRKTKCDSKKPTCSYCESVGAVCVQSSFDLSSFDPASLKILDRLDDLEQLLRVEPPGPGPRPEASPVAPPAASRNVSAGGSVVGQLPQYRHVGPQTAAGDGRRLSGSGQHPHSSSGANNDGPLVSSVLPQRIDHILQWPVFLYHHHHHHHHTSPAVGPPPDALPCPAASSLAAVVDMESHRIYRLLDNFFLYIHCKNPILDEPSARRLVMRAFLDGIDWSPASCLAMVVCALGCLASPFGPSPETAMGTPAYADSQVFFQAAQKRIGILLVRADIVGAQCLFLSGVYMMMVFQPIYAWRFFSQALASCQHFPFLTRAQQDPSLSPDGRGIDMGRQDTQEQAVYWSAWKSERELRGELSLPDFDILHSGSTLYRPFFPAPPVPPPGSPDGPGSETQRSRAAWLFYLAEISLRRLTSRLCSEVLTLRQRYPSDAMFLDVLADMTREYEGQAAEWSESLPAELSIHTPIDEDGICRSVLRGRLVNLFETIYWPFHALKPALQALARKELDTHMLQVRANEPGFYHRHHGGFFMIRACTRSALTLVAAAQVGCAMPPRWDEAVAKVVGMLAFWEDEDRSLSGWKATLQRELAARDEQ</sequence>
<feature type="region of interest" description="Disordered" evidence="2">
    <location>
        <begin position="1"/>
        <end position="82"/>
    </location>
</feature>
<dbReference type="InterPro" id="IPR001138">
    <property type="entry name" value="Zn2Cys6_DnaBD"/>
</dbReference>
<name>A0A0L0NBI5_TOLOC</name>
<proteinExistence type="predicted"/>
<dbReference type="AlphaFoldDB" id="A0A0L0NBI5"/>
<dbReference type="CDD" id="cd12148">
    <property type="entry name" value="fungal_TF_MHR"/>
    <property type="match status" value="1"/>
</dbReference>
<dbReference type="PROSITE" id="PS00463">
    <property type="entry name" value="ZN2_CY6_FUNGAL_1"/>
    <property type="match status" value="1"/>
</dbReference>
<feature type="region of interest" description="Disordered" evidence="2">
    <location>
        <begin position="188"/>
        <end position="219"/>
    </location>
</feature>